<dbReference type="SUPFAM" id="SSF52540">
    <property type="entry name" value="P-loop containing nucleoside triphosphate hydrolases"/>
    <property type="match status" value="1"/>
</dbReference>
<evidence type="ECO:0000313" key="3">
    <source>
        <dbReference type="EMBL" id="RXZ31688.1"/>
    </source>
</evidence>
<dbReference type="GO" id="GO:0051782">
    <property type="term" value="P:negative regulation of cell division"/>
    <property type="evidence" value="ECO:0007669"/>
    <property type="project" value="TreeGrafter"/>
</dbReference>
<dbReference type="PANTHER" id="PTHR43384:SF6">
    <property type="entry name" value="SEPTUM SITE-DETERMINING PROTEIN MIND HOMOLOG, CHLOROPLASTIC"/>
    <property type="match status" value="1"/>
</dbReference>
<proteinExistence type="predicted"/>
<keyword evidence="4" id="KW-1185">Reference proteome</keyword>
<reference evidence="3 4" key="1">
    <citation type="submission" date="2019-01" db="EMBL/GenBank/DDBJ databases">
        <title>Sphingomonas mucosissima sp. nov. and Sphingomonas desiccabilis sp. nov., from biological soil crusts in the Colorado Plateau, USA.</title>
        <authorList>
            <person name="Zhu D."/>
        </authorList>
    </citation>
    <scope>NUCLEOTIDE SEQUENCE [LARGE SCALE GENOMIC DNA]</scope>
    <source>
        <strain evidence="3 4">CP1D</strain>
    </source>
</reference>
<dbReference type="GO" id="GO:0005524">
    <property type="term" value="F:ATP binding"/>
    <property type="evidence" value="ECO:0007669"/>
    <property type="project" value="UniProtKB-KW"/>
</dbReference>
<evidence type="ECO:0000256" key="2">
    <source>
        <dbReference type="ARBA" id="ARBA00022840"/>
    </source>
</evidence>
<dbReference type="AlphaFoldDB" id="A0A4Q2ITI7"/>
<gene>
    <name evidence="3" type="ORF">EO081_10725</name>
</gene>
<comment type="caution">
    <text evidence="3">The sequence shown here is derived from an EMBL/GenBank/DDBJ whole genome shotgun (WGS) entry which is preliminary data.</text>
</comment>
<dbReference type="PANTHER" id="PTHR43384">
    <property type="entry name" value="SEPTUM SITE-DETERMINING PROTEIN MIND HOMOLOG, CHLOROPLASTIC-RELATED"/>
    <property type="match status" value="1"/>
</dbReference>
<evidence type="ECO:0008006" key="5">
    <source>
        <dbReference type="Google" id="ProtNLM"/>
    </source>
</evidence>
<dbReference type="InterPro" id="IPR050625">
    <property type="entry name" value="ParA/MinD_ATPase"/>
</dbReference>
<keyword evidence="1" id="KW-0547">Nucleotide-binding</keyword>
<dbReference type="Proteomes" id="UP000292347">
    <property type="component" value="Unassembled WGS sequence"/>
</dbReference>
<dbReference type="EMBL" id="SDPT01000002">
    <property type="protein sequence ID" value="RXZ31688.1"/>
    <property type="molecule type" value="Genomic_DNA"/>
</dbReference>
<sequence>MFAAFEAQSDAVARIRDLRGAFSSRWHGDTPDDRRAVALIGLDATVEVASVAANLAVVCAQLGWRTLLVDGDLQAPAQDRLFRTDNRAGLSTLLQEPQGRAAIQPTAIERLSLLPAGPGSAEGAELLERQPLVEALEGRIGRHRLVLLSLSARSQSTRFGAVDTILSGFDGALVLASRNGSALRPLQRLTGLLEEGGVPLLGTVIVP</sequence>
<keyword evidence="2" id="KW-0067">ATP-binding</keyword>
<dbReference type="GO" id="GO:0005829">
    <property type="term" value="C:cytosol"/>
    <property type="evidence" value="ECO:0007669"/>
    <property type="project" value="TreeGrafter"/>
</dbReference>
<evidence type="ECO:0000256" key="1">
    <source>
        <dbReference type="ARBA" id="ARBA00022741"/>
    </source>
</evidence>
<organism evidence="3 4">
    <name type="scientific">Sphingomonas desiccabilis</name>
    <dbReference type="NCBI Taxonomy" id="429134"/>
    <lineage>
        <taxon>Bacteria</taxon>
        <taxon>Pseudomonadati</taxon>
        <taxon>Pseudomonadota</taxon>
        <taxon>Alphaproteobacteria</taxon>
        <taxon>Sphingomonadales</taxon>
        <taxon>Sphingomonadaceae</taxon>
        <taxon>Sphingomonas</taxon>
    </lineage>
</organism>
<protein>
    <recommendedName>
        <fullName evidence="5">Tyrosine-protein kinase family protein</fullName>
    </recommendedName>
</protein>
<dbReference type="Gene3D" id="3.40.50.300">
    <property type="entry name" value="P-loop containing nucleotide triphosphate hydrolases"/>
    <property type="match status" value="1"/>
</dbReference>
<dbReference type="GO" id="GO:0009898">
    <property type="term" value="C:cytoplasmic side of plasma membrane"/>
    <property type="evidence" value="ECO:0007669"/>
    <property type="project" value="TreeGrafter"/>
</dbReference>
<dbReference type="GO" id="GO:0016887">
    <property type="term" value="F:ATP hydrolysis activity"/>
    <property type="evidence" value="ECO:0007669"/>
    <property type="project" value="TreeGrafter"/>
</dbReference>
<dbReference type="RefSeq" id="WP_129341922.1">
    <property type="nucleotide sequence ID" value="NZ_JACIDD010000002.1"/>
</dbReference>
<dbReference type="InterPro" id="IPR027417">
    <property type="entry name" value="P-loop_NTPase"/>
</dbReference>
<name>A0A4Q2ITI7_9SPHN</name>
<evidence type="ECO:0000313" key="4">
    <source>
        <dbReference type="Proteomes" id="UP000292347"/>
    </source>
</evidence>
<accession>A0A4Q2ITI7</accession>
<dbReference type="OrthoDB" id="230260at2"/>